<protein>
    <submittedName>
        <fullName evidence="2">Lactonase, 7-bladed beta-propeller-domain-containing protein</fullName>
    </submittedName>
</protein>
<name>A0A9P5XUU4_9AGAR</name>
<evidence type="ECO:0000256" key="1">
    <source>
        <dbReference type="ARBA" id="ARBA00005564"/>
    </source>
</evidence>
<reference evidence="2" key="1">
    <citation type="submission" date="2020-11" db="EMBL/GenBank/DDBJ databases">
        <authorList>
            <consortium name="DOE Joint Genome Institute"/>
            <person name="Ahrendt S."/>
            <person name="Riley R."/>
            <person name="Andreopoulos W."/>
            <person name="Labutti K."/>
            <person name="Pangilinan J."/>
            <person name="Ruiz-Duenas F.J."/>
            <person name="Barrasa J.M."/>
            <person name="Sanchez-Garcia M."/>
            <person name="Camarero S."/>
            <person name="Miyauchi S."/>
            <person name="Serrano A."/>
            <person name="Linde D."/>
            <person name="Babiker R."/>
            <person name="Drula E."/>
            <person name="Ayuso-Fernandez I."/>
            <person name="Pacheco R."/>
            <person name="Padilla G."/>
            <person name="Ferreira P."/>
            <person name="Barriuso J."/>
            <person name="Kellner H."/>
            <person name="Castanera R."/>
            <person name="Alfaro M."/>
            <person name="Ramirez L."/>
            <person name="Pisabarro A.G."/>
            <person name="Kuo A."/>
            <person name="Tritt A."/>
            <person name="Lipzen A."/>
            <person name="He G."/>
            <person name="Yan M."/>
            <person name="Ng V."/>
            <person name="Cullen D."/>
            <person name="Martin F."/>
            <person name="Rosso M.-N."/>
            <person name="Henrissat B."/>
            <person name="Hibbett D."/>
            <person name="Martinez A.T."/>
            <person name="Grigoriev I.V."/>
        </authorList>
    </citation>
    <scope>NUCLEOTIDE SEQUENCE</scope>
    <source>
        <strain evidence="2">CBS 247.69</strain>
    </source>
</reference>
<keyword evidence="3" id="KW-1185">Reference proteome</keyword>
<gene>
    <name evidence="2" type="ORF">BDZ94DRAFT_1273261</name>
</gene>
<dbReference type="OrthoDB" id="9972196at2759"/>
<comment type="caution">
    <text evidence="2">The sequence shown here is derived from an EMBL/GenBank/DDBJ whole genome shotgun (WGS) entry which is preliminary data.</text>
</comment>
<dbReference type="AlphaFoldDB" id="A0A9P5XUU4"/>
<accession>A0A9P5XUU4</accession>
<dbReference type="Pfam" id="PF10282">
    <property type="entry name" value="Lactonase"/>
    <property type="match status" value="1"/>
</dbReference>
<dbReference type="GO" id="GO:0017057">
    <property type="term" value="F:6-phosphogluconolactonase activity"/>
    <property type="evidence" value="ECO:0007669"/>
    <property type="project" value="TreeGrafter"/>
</dbReference>
<dbReference type="EMBL" id="MU150372">
    <property type="protein sequence ID" value="KAF9457429.1"/>
    <property type="molecule type" value="Genomic_DNA"/>
</dbReference>
<comment type="similarity">
    <text evidence="1">Belongs to the cycloisomerase 2 family.</text>
</comment>
<organism evidence="2 3">
    <name type="scientific">Collybia nuda</name>
    <dbReference type="NCBI Taxonomy" id="64659"/>
    <lineage>
        <taxon>Eukaryota</taxon>
        <taxon>Fungi</taxon>
        <taxon>Dikarya</taxon>
        <taxon>Basidiomycota</taxon>
        <taxon>Agaricomycotina</taxon>
        <taxon>Agaricomycetes</taxon>
        <taxon>Agaricomycetidae</taxon>
        <taxon>Agaricales</taxon>
        <taxon>Tricholomatineae</taxon>
        <taxon>Clitocybaceae</taxon>
        <taxon>Collybia</taxon>
    </lineage>
</organism>
<dbReference type="InterPro" id="IPR019405">
    <property type="entry name" value="Lactonase_7-beta_prop"/>
</dbReference>
<dbReference type="InterPro" id="IPR015943">
    <property type="entry name" value="WD40/YVTN_repeat-like_dom_sf"/>
</dbReference>
<evidence type="ECO:0000313" key="2">
    <source>
        <dbReference type="EMBL" id="KAF9457429.1"/>
    </source>
</evidence>
<dbReference type="Gene3D" id="2.130.10.10">
    <property type="entry name" value="YVTN repeat-like/Quinoprotein amine dehydrogenase"/>
    <property type="match status" value="1"/>
</dbReference>
<evidence type="ECO:0000313" key="3">
    <source>
        <dbReference type="Proteomes" id="UP000807353"/>
    </source>
</evidence>
<proteinExistence type="inferred from homology"/>
<dbReference type="PANTHER" id="PTHR30344:SF1">
    <property type="entry name" value="6-PHOSPHOGLUCONOLACTONASE"/>
    <property type="match status" value="1"/>
</dbReference>
<dbReference type="Proteomes" id="UP000807353">
    <property type="component" value="Unassembled WGS sequence"/>
</dbReference>
<dbReference type="InterPro" id="IPR050282">
    <property type="entry name" value="Cycloisomerase_2"/>
</dbReference>
<sequence length="385" mass="41142">MVKFTILAGGFSTFIASYLFDSDASTLTLVKQSQTGENPSWIASHPQNRSILYAVNEISPVGNLQSFIVALDGSLTLVDTVSSGGNGPTFSNPLSTGEVSAMNYGSPNCSLVATVPGDPLHFQKDSPVVEFPVGDGPSHPHMSLEYNGEVFVADLGADKIWRLANDGAPGKFKVQGQINVEVGTGPRHLAIHDDVLFTVNELSSTLTAQQIPAAPNNTALPLLANVSVVPETTLNSSFAAAELLISTPSQKFPSPLIYISNRNLGPEFDERGDTIAIFEFKRGATAPECTTSRSEKRMMRRKHKRQSVGAEGNGSLTLVTQVYTGLKQIRSMSLGPVEGGGDEFLVAGANMDGGVVIFQRIDGGRNLKEVARNVEIQNRTSFVFI</sequence>
<dbReference type="PANTHER" id="PTHR30344">
    <property type="entry name" value="6-PHOSPHOGLUCONOLACTONASE-RELATED"/>
    <property type="match status" value="1"/>
</dbReference>
<dbReference type="SUPFAM" id="SSF75011">
    <property type="entry name" value="3-carboxy-cis,cis-mucoante lactonizing enzyme"/>
    <property type="match status" value="1"/>
</dbReference>